<feature type="repeat" description="TPR" evidence="4">
    <location>
        <begin position="540"/>
        <end position="573"/>
    </location>
</feature>
<organism evidence="8 9">
    <name type="scientific">Brassica rapa subsp. trilocularis</name>
    <dbReference type="NCBI Taxonomy" id="1813537"/>
    <lineage>
        <taxon>Eukaryota</taxon>
        <taxon>Viridiplantae</taxon>
        <taxon>Streptophyta</taxon>
        <taxon>Embryophyta</taxon>
        <taxon>Tracheophyta</taxon>
        <taxon>Spermatophyta</taxon>
        <taxon>Magnoliopsida</taxon>
        <taxon>eudicotyledons</taxon>
        <taxon>Gunneridae</taxon>
        <taxon>Pentapetalae</taxon>
        <taxon>rosids</taxon>
        <taxon>malvids</taxon>
        <taxon>Brassicales</taxon>
        <taxon>Brassicaceae</taxon>
        <taxon>Brassiceae</taxon>
        <taxon>Brassica</taxon>
    </lineage>
</organism>
<evidence type="ECO:0000256" key="4">
    <source>
        <dbReference type="PROSITE-ProRule" id="PRU00339"/>
    </source>
</evidence>
<dbReference type="SUPFAM" id="SSF48452">
    <property type="entry name" value="TPR-like"/>
    <property type="match status" value="1"/>
</dbReference>
<dbReference type="EMBL" id="JADBGQ010000004">
    <property type="protein sequence ID" value="KAG5400025.1"/>
    <property type="molecule type" value="Genomic_DNA"/>
</dbReference>
<evidence type="ECO:0000256" key="3">
    <source>
        <dbReference type="PROSITE-ProRule" id="PRU00277"/>
    </source>
</evidence>
<evidence type="ECO:0000313" key="8">
    <source>
        <dbReference type="EMBL" id="KAG5400025.1"/>
    </source>
</evidence>
<feature type="domain" description="PPIase FKBP-type" evidence="7">
    <location>
        <begin position="49"/>
        <end position="145"/>
    </location>
</feature>
<sequence>MDAAEQNHLPKKKKSETEDDKRRKKIVPGSLLKALVRPGGGGESSPVDGDQVIYHCTVRTLDGVVVESTRSECGGRGLPIRDVLGKSKMILGLLEGIPTMHKGEIAMFKMKPEMHYAEKDCPVSASGDFPKDDELHFEIELLDFAKAKAISHHELLRYSVLLCRKTLKTCISYVIASDDLGVIKKILNEGEGWESPREPYEVKARVSAISGDGKVILSHKEEPYFFTFGKSEVIAKFIGIFSFYSLSMHIICGEIIADYRLSIRQVPKGLEIGIGTMARKEKAVIYVRKQYLTESPLMHIAQDFEEVHFEVELVHFIQVRDMLGDGRLIKRRVRDGRGEFPMDCPLQDSRLSVHYKGMLLNEEKTVFYDSRIENNDHPLEFSSGEGLVPEGFEMCTRLMLPGEIALVTCPPDYAYDKFPRPPGVPEGAHVQWEIELLGFETPKDWTGLDFQSIMNEAENIRSTGNRLFKEGKFELAKAKYEKVLREFNHVNPQDDEEGKVFGDARNMLHLNVAACLLKMGEWRKSLETCNKVLEAKPGHVKGLYRRGMAYMAGGEYEDARNDFNMMIKVDKSSEADATAALLKLKQKEQEAESKARKQFKGLFDKKPGEITEVGSEIREESKTIEEIDETKDNDEIEEEEEEEERTRTVVSTERKRKWSEKAWPIMKNVIVQIGIQVGVALLGVLIFQYASSRFT</sequence>
<dbReference type="SUPFAM" id="SSF54534">
    <property type="entry name" value="FKBP-like"/>
    <property type="match status" value="3"/>
</dbReference>
<dbReference type="Gene3D" id="3.10.50.40">
    <property type="match status" value="3"/>
</dbReference>
<dbReference type="Gene3D" id="1.25.40.10">
    <property type="entry name" value="Tetratricopeptide repeat domain"/>
    <property type="match status" value="1"/>
</dbReference>
<dbReference type="InterPro" id="IPR001179">
    <property type="entry name" value="PPIase_FKBP_dom"/>
</dbReference>
<feature type="region of interest" description="Disordered" evidence="5">
    <location>
        <begin position="1"/>
        <end position="27"/>
    </location>
</feature>
<feature type="region of interest" description="Disordered" evidence="5">
    <location>
        <begin position="628"/>
        <end position="647"/>
    </location>
</feature>
<reference evidence="8 9" key="1">
    <citation type="submission" date="2021-03" db="EMBL/GenBank/DDBJ databases">
        <authorList>
            <person name="King G.J."/>
            <person name="Bancroft I."/>
            <person name="Baten A."/>
            <person name="Bloomfield J."/>
            <person name="Borpatragohain P."/>
            <person name="He Z."/>
            <person name="Irish N."/>
            <person name="Irwin J."/>
            <person name="Liu K."/>
            <person name="Mauleon R.P."/>
            <person name="Moore J."/>
            <person name="Morris R."/>
            <person name="Ostergaard L."/>
            <person name="Wang B."/>
            <person name="Wells R."/>
        </authorList>
    </citation>
    <scope>NUCLEOTIDE SEQUENCE [LARGE SCALE GENOMIC DNA]</scope>
    <source>
        <strain evidence="8">R-o-18</strain>
        <tissue evidence="8">Leaf</tissue>
    </source>
</reference>
<comment type="catalytic activity">
    <reaction evidence="3">
        <text>[protein]-peptidylproline (omega=180) = [protein]-peptidylproline (omega=0)</text>
        <dbReference type="Rhea" id="RHEA:16237"/>
        <dbReference type="Rhea" id="RHEA-COMP:10747"/>
        <dbReference type="Rhea" id="RHEA-COMP:10748"/>
        <dbReference type="ChEBI" id="CHEBI:83833"/>
        <dbReference type="ChEBI" id="CHEBI:83834"/>
        <dbReference type="EC" id="5.2.1.8"/>
    </reaction>
</comment>
<keyword evidence="3" id="KW-0697">Rotamase</keyword>
<name>A0ABQ7MNF7_BRACM</name>
<dbReference type="InterPro" id="IPR046357">
    <property type="entry name" value="PPIase_dom_sf"/>
</dbReference>
<dbReference type="EC" id="5.2.1.8" evidence="3"/>
<evidence type="ECO:0000256" key="2">
    <source>
        <dbReference type="ARBA" id="ARBA00022803"/>
    </source>
</evidence>
<feature type="compositionally biased region" description="Acidic residues" evidence="5">
    <location>
        <begin position="628"/>
        <end position="643"/>
    </location>
</feature>
<comment type="caution">
    <text evidence="8">The sequence shown here is derived from an EMBL/GenBank/DDBJ whole genome shotgun (WGS) entry which is preliminary data.</text>
</comment>
<feature type="domain" description="PPIase FKBP-type" evidence="7">
    <location>
        <begin position="348"/>
        <end position="440"/>
    </location>
</feature>
<dbReference type="PROSITE" id="PS50005">
    <property type="entry name" value="TPR"/>
    <property type="match status" value="1"/>
</dbReference>
<dbReference type="PROSITE" id="PS50059">
    <property type="entry name" value="FKBP_PPIASE"/>
    <property type="match status" value="2"/>
</dbReference>
<keyword evidence="6" id="KW-1133">Transmembrane helix</keyword>
<protein>
    <recommendedName>
        <fullName evidence="3">peptidylprolyl isomerase</fullName>
        <ecNumber evidence="3">5.2.1.8</ecNumber>
    </recommendedName>
</protein>
<dbReference type="Pfam" id="PF00254">
    <property type="entry name" value="FKBP_C"/>
    <property type="match status" value="2"/>
</dbReference>
<keyword evidence="9" id="KW-1185">Reference proteome</keyword>
<evidence type="ECO:0000256" key="5">
    <source>
        <dbReference type="SAM" id="MobiDB-lite"/>
    </source>
</evidence>
<gene>
    <name evidence="8" type="primary">A04p007010.1_BraROA</name>
    <name evidence="8" type="ORF">IGI04_014632</name>
</gene>
<keyword evidence="6" id="KW-0472">Membrane</keyword>
<dbReference type="Pfam" id="PF13174">
    <property type="entry name" value="TPR_6"/>
    <property type="match status" value="1"/>
</dbReference>
<dbReference type="InterPro" id="IPR050754">
    <property type="entry name" value="FKBP4/5/8-like"/>
</dbReference>
<accession>A0ABQ7MNF7</accession>
<dbReference type="SMART" id="SM00028">
    <property type="entry name" value="TPR"/>
    <property type="match status" value="3"/>
</dbReference>
<dbReference type="Proteomes" id="UP000823674">
    <property type="component" value="Chromosome A04"/>
</dbReference>
<dbReference type="InterPro" id="IPR019734">
    <property type="entry name" value="TPR_rpt"/>
</dbReference>
<dbReference type="InterPro" id="IPR011990">
    <property type="entry name" value="TPR-like_helical_dom_sf"/>
</dbReference>
<feature type="transmembrane region" description="Helical" evidence="6">
    <location>
        <begin position="669"/>
        <end position="690"/>
    </location>
</feature>
<keyword evidence="1" id="KW-0677">Repeat</keyword>
<dbReference type="PANTHER" id="PTHR46512:SF8">
    <property type="entry name" value="PEPTIDYLPROLYL ISOMERASE"/>
    <property type="match status" value="1"/>
</dbReference>
<proteinExistence type="predicted"/>
<evidence type="ECO:0000313" key="9">
    <source>
        <dbReference type="Proteomes" id="UP000823674"/>
    </source>
</evidence>
<keyword evidence="2 4" id="KW-0802">TPR repeat</keyword>
<evidence type="ECO:0000256" key="1">
    <source>
        <dbReference type="ARBA" id="ARBA00022737"/>
    </source>
</evidence>
<keyword evidence="3" id="KW-0413">Isomerase</keyword>
<dbReference type="PANTHER" id="PTHR46512">
    <property type="entry name" value="PEPTIDYLPROLYL ISOMERASE"/>
    <property type="match status" value="1"/>
</dbReference>
<keyword evidence="6" id="KW-0812">Transmembrane</keyword>
<evidence type="ECO:0000256" key="6">
    <source>
        <dbReference type="SAM" id="Phobius"/>
    </source>
</evidence>
<evidence type="ECO:0000259" key="7">
    <source>
        <dbReference type="PROSITE" id="PS50059"/>
    </source>
</evidence>